<dbReference type="CDD" id="cd00154">
    <property type="entry name" value="Rab"/>
    <property type="match status" value="1"/>
</dbReference>
<organism evidence="5 6">
    <name type="scientific">Trichomonas vaginalis (strain ATCC PRA-98 / G3)</name>
    <dbReference type="NCBI Taxonomy" id="412133"/>
    <lineage>
        <taxon>Eukaryota</taxon>
        <taxon>Metamonada</taxon>
        <taxon>Parabasalia</taxon>
        <taxon>Trichomonadida</taxon>
        <taxon>Trichomonadidae</taxon>
        <taxon>Trichomonas</taxon>
    </lineage>
</organism>
<dbReference type="SMR" id="A2D9E3"/>
<dbReference type="InParanoid" id="A2D9E3"/>
<dbReference type="SUPFAM" id="SSF52540">
    <property type="entry name" value="P-loop containing nucleoside triphosphate hydrolases"/>
    <property type="match status" value="1"/>
</dbReference>
<keyword evidence="6" id="KW-1185">Reference proteome</keyword>
<reference evidence="5" key="1">
    <citation type="submission" date="2006-10" db="EMBL/GenBank/DDBJ databases">
        <authorList>
            <person name="Amadeo P."/>
            <person name="Zhao Q."/>
            <person name="Wortman J."/>
            <person name="Fraser-Liggett C."/>
            <person name="Carlton J."/>
        </authorList>
    </citation>
    <scope>NUCLEOTIDE SEQUENCE</scope>
    <source>
        <strain evidence="5">G3</strain>
    </source>
</reference>
<dbReference type="OMA" id="HSWLEEA"/>
<dbReference type="SMART" id="SM00175">
    <property type="entry name" value="RAB"/>
    <property type="match status" value="1"/>
</dbReference>
<dbReference type="PROSITE" id="PS51419">
    <property type="entry name" value="RAB"/>
    <property type="match status" value="1"/>
</dbReference>
<dbReference type="AlphaFoldDB" id="A2D9E3"/>
<dbReference type="Gene3D" id="3.40.50.300">
    <property type="entry name" value="P-loop containing nucleotide triphosphate hydrolases"/>
    <property type="match status" value="1"/>
</dbReference>
<dbReference type="PANTHER" id="PTHR47980">
    <property type="entry name" value="LD44762P"/>
    <property type="match status" value="1"/>
</dbReference>
<dbReference type="GO" id="GO:0005794">
    <property type="term" value="C:Golgi apparatus"/>
    <property type="evidence" value="ECO:0000318"/>
    <property type="project" value="GO_Central"/>
</dbReference>
<evidence type="ECO:0000313" key="5">
    <source>
        <dbReference type="EMBL" id="EAY22799.1"/>
    </source>
</evidence>
<dbReference type="InterPro" id="IPR027417">
    <property type="entry name" value="P-loop_NTPase"/>
</dbReference>
<dbReference type="Pfam" id="PF00071">
    <property type="entry name" value="Ras"/>
    <property type="match status" value="1"/>
</dbReference>
<dbReference type="eggNOG" id="KOG0084">
    <property type="taxonomic scope" value="Eukaryota"/>
</dbReference>
<evidence type="ECO:0000256" key="2">
    <source>
        <dbReference type="ARBA" id="ARBA00022741"/>
    </source>
</evidence>
<evidence type="ECO:0000313" key="6">
    <source>
        <dbReference type="Proteomes" id="UP000001542"/>
    </source>
</evidence>
<keyword evidence="3" id="KW-0342">GTP-binding</keyword>
<dbReference type="SMART" id="SM00174">
    <property type="entry name" value="RHO"/>
    <property type="match status" value="1"/>
</dbReference>
<keyword evidence="2" id="KW-0547">Nucleotide-binding</keyword>
<dbReference type="GO" id="GO:0003924">
    <property type="term" value="F:GTPase activity"/>
    <property type="evidence" value="ECO:0000318"/>
    <property type="project" value="GO_Central"/>
</dbReference>
<reference evidence="5" key="2">
    <citation type="journal article" date="2007" name="Science">
        <title>Draft genome sequence of the sexually transmitted pathogen Trichomonas vaginalis.</title>
        <authorList>
            <person name="Carlton J.M."/>
            <person name="Hirt R.P."/>
            <person name="Silva J.C."/>
            <person name="Delcher A.L."/>
            <person name="Schatz M."/>
            <person name="Zhao Q."/>
            <person name="Wortman J.R."/>
            <person name="Bidwell S.L."/>
            <person name="Alsmark U.C.M."/>
            <person name="Besteiro S."/>
            <person name="Sicheritz-Ponten T."/>
            <person name="Noel C.J."/>
            <person name="Dacks J.B."/>
            <person name="Foster P.G."/>
            <person name="Simillion C."/>
            <person name="Van de Peer Y."/>
            <person name="Miranda-Saavedra D."/>
            <person name="Barton G.J."/>
            <person name="Westrop G.D."/>
            <person name="Mueller S."/>
            <person name="Dessi D."/>
            <person name="Fiori P.L."/>
            <person name="Ren Q."/>
            <person name="Paulsen I."/>
            <person name="Zhang H."/>
            <person name="Bastida-Corcuera F.D."/>
            <person name="Simoes-Barbosa A."/>
            <person name="Brown M.T."/>
            <person name="Hayes R.D."/>
            <person name="Mukherjee M."/>
            <person name="Okumura C.Y."/>
            <person name="Schneider R."/>
            <person name="Smith A.J."/>
            <person name="Vanacova S."/>
            <person name="Villalvazo M."/>
            <person name="Haas B.J."/>
            <person name="Pertea M."/>
            <person name="Feldblyum T.V."/>
            <person name="Utterback T.R."/>
            <person name="Shu C.L."/>
            <person name="Osoegawa K."/>
            <person name="de Jong P.J."/>
            <person name="Hrdy I."/>
            <person name="Horvathova L."/>
            <person name="Zubacova Z."/>
            <person name="Dolezal P."/>
            <person name="Malik S.B."/>
            <person name="Logsdon J.M. Jr."/>
            <person name="Henze K."/>
            <person name="Gupta A."/>
            <person name="Wang C.C."/>
            <person name="Dunne R.L."/>
            <person name="Upcroft J.A."/>
            <person name="Upcroft P."/>
            <person name="White O."/>
            <person name="Salzberg S.L."/>
            <person name="Tang P."/>
            <person name="Chiu C.-H."/>
            <person name="Lee Y.-S."/>
            <person name="Embley T.M."/>
            <person name="Coombs G.H."/>
            <person name="Mottram J.C."/>
            <person name="Tachezy J."/>
            <person name="Fraser-Liggett C.M."/>
            <person name="Johnson P.J."/>
        </authorList>
    </citation>
    <scope>NUCLEOTIDE SEQUENCE [LARGE SCALE GENOMIC DNA]</scope>
    <source>
        <strain evidence="5">G3</strain>
    </source>
</reference>
<dbReference type="Proteomes" id="UP000001542">
    <property type="component" value="Unassembled WGS sequence"/>
</dbReference>
<evidence type="ECO:0000256" key="3">
    <source>
        <dbReference type="ARBA" id="ARBA00023134"/>
    </source>
</evidence>
<dbReference type="GO" id="GO:0005768">
    <property type="term" value="C:endosome"/>
    <property type="evidence" value="ECO:0000318"/>
    <property type="project" value="GO_Central"/>
</dbReference>
<evidence type="ECO:0000256" key="4">
    <source>
        <dbReference type="ARBA" id="ARBA00023288"/>
    </source>
</evidence>
<dbReference type="GO" id="GO:0005525">
    <property type="term" value="F:GTP binding"/>
    <property type="evidence" value="ECO:0000318"/>
    <property type="project" value="GO_Central"/>
</dbReference>
<dbReference type="VEuPathDB" id="TrichDB:TVAG_075460"/>
<name>A2D9E3_TRIV3</name>
<dbReference type="PROSITE" id="PS51420">
    <property type="entry name" value="RHO"/>
    <property type="match status" value="1"/>
</dbReference>
<dbReference type="InterPro" id="IPR005225">
    <property type="entry name" value="Small_GTP-bd"/>
</dbReference>
<dbReference type="PRINTS" id="PR00449">
    <property type="entry name" value="RASTRNSFRMNG"/>
</dbReference>
<comment type="similarity">
    <text evidence="1">Belongs to the small GTPase superfamily. Rab family.</text>
</comment>
<dbReference type="RefSeq" id="XP_001583785.1">
    <property type="nucleotide sequence ID" value="XM_001583735.1"/>
</dbReference>
<accession>A2D9E3</accession>
<gene>
    <name evidence="5" type="ORF">TVAG_075460</name>
</gene>
<keyword evidence="4" id="KW-0449">Lipoprotein</keyword>
<sequence length="197" mass="22314">MSTQDYDYLFKVIIIGDSGVGKSNILLRYTDDLFSNQFISTIGVDFRIHTIDVDDKKVKMQIWDTAGQERFLAITRSYFGYSHVALIVYDKTNKESFDKVSFWMNELDQKCDKNLLRVIVGNKADLKELEYITEEQGKSLANQYGCLFAETSAKEDIGIDEVFLLCAQTLVKRGINSNPLPIQPVSLPQGQKVGTCC</sequence>
<dbReference type="PROSITE" id="PS51421">
    <property type="entry name" value="RAS"/>
    <property type="match status" value="1"/>
</dbReference>
<proteinExistence type="inferred from homology"/>
<dbReference type="STRING" id="5722.A2D9E3"/>
<dbReference type="OrthoDB" id="9989112at2759"/>
<dbReference type="KEGG" id="tva:5468386"/>
<dbReference type="VEuPathDB" id="TrichDB:TVAGG3_0286770"/>
<protein>
    <submittedName>
        <fullName evidence="5">Small GTP-binding protein, putative</fullName>
    </submittedName>
</protein>
<dbReference type="FunFam" id="3.40.50.300:FF:003864">
    <property type="entry name" value="Small GTP-binding protein, putative"/>
    <property type="match status" value="1"/>
</dbReference>
<evidence type="ECO:0000256" key="1">
    <source>
        <dbReference type="ARBA" id="ARBA00006270"/>
    </source>
</evidence>
<dbReference type="NCBIfam" id="TIGR00231">
    <property type="entry name" value="small_GTP"/>
    <property type="match status" value="1"/>
</dbReference>
<dbReference type="InterPro" id="IPR050305">
    <property type="entry name" value="Small_GTPase_Rab"/>
</dbReference>
<dbReference type="InterPro" id="IPR001806">
    <property type="entry name" value="Small_GTPase"/>
</dbReference>
<dbReference type="SMART" id="SM00173">
    <property type="entry name" value="RAS"/>
    <property type="match status" value="1"/>
</dbReference>
<dbReference type="SMART" id="SM00176">
    <property type="entry name" value="RAN"/>
    <property type="match status" value="1"/>
</dbReference>
<dbReference type="EMBL" id="DS113181">
    <property type="protein sequence ID" value="EAY22799.1"/>
    <property type="molecule type" value="Genomic_DNA"/>
</dbReference>